<dbReference type="PROSITE" id="PS51352">
    <property type="entry name" value="THIOREDOXIN_2"/>
    <property type="match status" value="1"/>
</dbReference>
<evidence type="ECO:0000259" key="2">
    <source>
        <dbReference type="PROSITE" id="PS51352"/>
    </source>
</evidence>
<dbReference type="InterPro" id="IPR036249">
    <property type="entry name" value="Thioredoxin-like_sf"/>
</dbReference>
<dbReference type="Proteomes" id="UP001596116">
    <property type="component" value="Unassembled WGS sequence"/>
</dbReference>
<feature type="signal peptide" evidence="1">
    <location>
        <begin position="1"/>
        <end position="20"/>
    </location>
</feature>
<sequence>MRVKNFIFPAVLVVGLAVFALTGRDSASGADYTLDREPEVIAATFSSAWCSSCKILKPRLAEVMPDFADQPVKFVELDFTFGERGAIEEQARAEGLENIYPRFKGATGFTLLVDRKTGDIIDSLTVNYDKNAMRSAIAQAVAIAARSDVGEDNNHDTEE</sequence>
<keyword evidence="1" id="KW-0732">Signal</keyword>
<dbReference type="Gene3D" id="3.40.30.10">
    <property type="entry name" value="Glutaredoxin"/>
    <property type="match status" value="1"/>
</dbReference>
<feature type="chain" id="PRO_5045417980" evidence="1">
    <location>
        <begin position="21"/>
        <end position="159"/>
    </location>
</feature>
<keyword evidence="4" id="KW-1185">Reference proteome</keyword>
<protein>
    <submittedName>
        <fullName evidence="3">Thioredoxin domain-containing protein</fullName>
    </submittedName>
</protein>
<reference evidence="3 4" key="1">
    <citation type="submission" date="2024-09" db="EMBL/GenBank/DDBJ databases">
        <authorList>
            <person name="Zhang Z.-H."/>
        </authorList>
    </citation>
    <scope>NUCLEOTIDE SEQUENCE [LARGE SCALE GENOMIC DNA]</scope>
    <source>
        <strain evidence="3 4">HHTR114</strain>
    </source>
</reference>
<organism evidence="3 4">
    <name type="scientific">Hyphococcus aureus</name>
    <dbReference type="NCBI Taxonomy" id="2666033"/>
    <lineage>
        <taxon>Bacteria</taxon>
        <taxon>Pseudomonadati</taxon>
        <taxon>Pseudomonadota</taxon>
        <taxon>Alphaproteobacteria</taxon>
        <taxon>Parvularculales</taxon>
        <taxon>Parvularculaceae</taxon>
        <taxon>Hyphococcus</taxon>
    </lineage>
</organism>
<evidence type="ECO:0000313" key="3">
    <source>
        <dbReference type="EMBL" id="MFC6034392.1"/>
    </source>
</evidence>
<name>A0ABW1KV08_9PROT</name>
<dbReference type="RefSeq" id="WP_379880288.1">
    <property type="nucleotide sequence ID" value="NZ_JBHPON010000001.1"/>
</dbReference>
<gene>
    <name evidence="3" type="ORF">ACFMB1_02490</name>
</gene>
<dbReference type="SUPFAM" id="SSF52833">
    <property type="entry name" value="Thioredoxin-like"/>
    <property type="match status" value="2"/>
</dbReference>
<accession>A0ABW1KV08</accession>
<feature type="domain" description="Thioredoxin" evidence="2">
    <location>
        <begin position="12"/>
        <end position="142"/>
    </location>
</feature>
<dbReference type="EMBL" id="JBHPON010000001">
    <property type="protein sequence ID" value="MFC6034392.1"/>
    <property type="molecule type" value="Genomic_DNA"/>
</dbReference>
<proteinExistence type="predicted"/>
<dbReference type="Pfam" id="PF00085">
    <property type="entry name" value="Thioredoxin"/>
    <property type="match status" value="1"/>
</dbReference>
<evidence type="ECO:0000313" key="4">
    <source>
        <dbReference type="Proteomes" id="UP001596116"/>
    </source>
</evidence>
<evidence type="ECO:0000256" key="1">
    <source>
        <dbReference type="SAM" id="SignalP"/>
    </source>
</evidence>
<dbReference type="InterPro" id="IPR013766">
    <property type="entry name" value="Thioredoxin_domain"/>
</dbReference>
<comment type="caution">
    <text evidence="3">The sequence shown here is derived from an EMBL/GenBank/DDBJ whole genome shotgun (WGS) entry which is preliminary data.</text>
</comment>